<reference evidence="7" key="2">
    <citation type="submission" date="2021-03" db="EMBL/GenBank/DDBJ databases">
        <authorList>
            <person name="Artuso I."/>
            <person name="Turrini P."/>
            <person name="Pirolo M."/>
            <person name="Lugli G.A."/>
            <person name="Ventura M."/>
            <person name="Visca P."/>
        </authorList>
    </citation>
    <scope>NUCLEOTIDE SEQUENCE</scope>
    <source>
        <strain evidence="7">LMG 26462</strain>
    </source>
</reference>
<comment type="caution">
    <text evidence="7">The sequence shown here is derived from an EMBL/GenBank/DDBJ whole genome shotgun (WGS) entry which is preliminary data.</text>
</comment>
<dbReference type="EMBL" id="JAFLWW010000002">
    <property type="protein sequence ID" value="MBT1155511.1"/>
    <property type="molecule type" value="Genomic_DNA"/>
</dbReference>
<dbReference type="InterPro" id="IPR036390">
    <property type="entry name" value="WH_DNA-bd_sf"/>
</dbReference>
<dbReference type="PROSITE" id="PS50931">
    <property type="entry name" value="HTH_LYSR"/>
    <property type="match status" value="1"/>
</dbReference>
<reference evidence="7" key="1">
    <citation type="journal article" date="2021" name="Microorganisms">
        <title>Phylogenomic Reconstruction and Metabolic Potential of the Genus Aminobacter.</title>
        <authorList>
            <person name="Artuso I."/>
            <person name="Turrini P."/>
            <person name="Pirolo M."/>
            <person name="Lugli G.A."/>
            <person name="Ventura M."/>
            <person name="Visca P."/>
        </authorList>
    </citation>
    <scope>NUCLEOTIDE SEQUENCE</scope>
    <source>
        <strain evidence="7">LMG 26462</strain>
    </source>
</reference>
<dbReference type="Pfam" id="PF00126">
    <property type="entry name" value="HTH_1"/>
    <property type="match status" value="1"/>
</dbReference>
<keyword evidence="5" id="KW-0804">Transcription</keyword>
<keyword evidence="8" id="KW-1185">Reference proteome</keyword>
<dbReference type="GO" id="GO:0003677">
    <property type="term" value="F:DNA binding"/>
    <property type="evidence" value="ECO:0007669"/>
    <property type="project" value="UniProtKB-KW"/>
</dbReference>
<evidence type="ECO:0000256" key="1">
    <source>
        <dbReference type="ARBA" id="ARBA00009437"/>
    </source>
</evidence>
<organism evidence="7 8">
    <name type="scientific">Aminobacter anthyllidis</name>
    <dbReference type="NCBI Taxonomy" id="1035067"/>
    <lineage>
        <taxon>Bacteria</taxon>
        <taxon>Pseudomonadati</taxon>
        <taxon>Pseudomonadota</taxon>
        <taxon>Alphaproteobacteria</taxon>
        <taxon>Hyphomicrobiales</taxon>
        <taxon>Phyllobacteriaceae</taxon>
        <taxon>Aminobacter</taxon>
    </lineage>
</organism>
<keyword evidence="2" id="KW-0536">Nodulation</keyword>
<gene>
    <name evidence="7" type="ORF">J1C56_07880</name>
</gene>
<dbReference type="Pfam" id="PF03466">
    <property type="entry name" value="LysR_substrate"/>
    <property type="match status" value="1"/>
</dbReference>
<evidence type="ECO:0000313" key="8">
    <source>
        <dbReference type="Proteomes" id="UP001138921"/>
    </source>
</evidence>
<keyword evidence="4" id="KW-0238">DNA-binding</keyword>
<dbReference type="PANTHER" id="PTHR30118">
    <property type="entry name" value="HTH-TYPE TRANSCRIPTIONAL REGULATOR LEUO-RELATED"/>
    <property type="match status" value="1"/>
</dbReference>
<name>A0A9X1A8X3_9HYPH</name>
<proteinExistence type="inferred from homology"/>
<dbReference type="Gene3D" id="1.10.10.10">
    <property type="entry name" value="Winged helix-like DNA-binding domain superfamily/Winged helix DNA-binding domain"/>
    <property type="match status" value="1"/>
</dbReference>
<evidence type="ECO:0000256" key="2">
    <source>
        <dbReference type="ARBA" id="ARBA00022458"/>
    </source>
</evidence>
<feature type="domain" description="HTH lysR-type" evidence="6">
    <location>
        <begin position="9"/>
        <end position="66"/>
    </location>
</feature>
<dbReference type="Proteomes" id="UP001138921">
    <property type="component" value="Unassembled WGS sequence"/>
</dbReference>
<dbReference type="PANTHER" id="PTHR30118:SF15">
    <property type="entry name" value="TRANSCRIPTIONAL REGULATORY PROTEIN"/>
    <property type="match status" value="1"/>
</dbReference>
<dbReference type="InterPro" id="IPR037402">
    <property type="entry name" value="YidZ_PBP2"/>
</dbReference>
<dbReference type="CDD" id="cd08417">
    <property type="entry name" value="PBP2_Nitroaromatics_like"/>
    <property type="match status" value="1"/>
</dbReference>
<protein>
    <submittedName>
        <fullName evidence="7">LysR family transcriptional regulator</fullName>
    </submittedName>
</protein>
<evidence type="ECO:0000256" key="3">
    <source>
        <dbReference type="ARBA" id="ARBA00023015"/>
    </source>
</evidence>
<dbReference type="InterPro" id="IPR005119">
    <property type="entry name" value="LysR_subst-bd"/>
</dbReference>
<dbReference type="InterPro" id="IPR000847">
    <property type="entry name" value="LysR_HTH_N"/>
</dbReference>
<evidence type="ECO:0000313" key="7">
    <source>
        <dbReference type="EMBL" id="MBT1155511.1"/>
    </source>
</evidence>
<dbReference type="SUPFAM" id="SSF46785">
    <property type="entry name" value="Winged helix' DNA-binding domain"/>
    <property type="match status" value="1"/>
</dbReference>
<evidence type="ECO:0000256" key="5">
    <source>
        <dbReference type="ARBA" id="ARBA00023163"/>
    </source>
</evidence>
<evidence type="ECO:0000259" key="6">
    <source>
        <dbReference type="PROSITE" id="PS50931"/>
    </source>
</evidence>
<dbReference type="GO" id="GO:0003700">
    <property type="term" value="F:DNA-binding transcription factor activity"/>
    <property type="evidence" value="ECO:0007669"/>
    <property type="project" value="InterPro"/>
</dbReference>
<dbReference type="RefSeq" id="WP_214387653.1">
    <property type="nucleotide sequence ID" value="NZ_JAFLWW010000002.1"/>
</dbReference>
<dbReference type="PRINTS" id="PR00039">
    <property type="entry name" value="HTHLYSR"/>
</dbReference>
<dbReference type="SUPFAM" id="SSF53850">
    <property type="entry name" value="Periplasmic binding protein-like II"/>
    <property type="match status" value="1"/>
</dbReference>
<dbReference type="InterPro" id="IPR050389">
    <property type="entry name" value="LysR-type_TF"/>
</dbReference>
<dbReference type="AlphaFoldDB" id="A0A9X1A8X3"/>
<keyword evidence="3" id="KW-0805">Transcription regulation</keyword>
<sequence>MVLRNLAKLDLNLLHVFEAVYAEASITRAAETLNVTQPAVSNSLARLRDIFGDQLFVRARQGVAPTPLAETLIGPVREALTALDRTLARHERFDPVVSERVVCFSMSDYAEAVVLAPFVGVLNRLGSTLSVRNHFMSERSLFSGLASGEIDFAVESHPLAEPGFGQRLLFSDEFVCVMRKDHPALTGPLTIERYLALKHLHISNRPRVANLVDGALARLRHKRQVTVHVEHCLAAGAILSSSDLCLTIPTSFVRHFLGAGAFIAVPRPFRMPPLQTWLYWHPSSEGSPAHDWVRNVLDDCFPLPVAGQDHFG</sequence>
<accession>A0A9X1A8X3</accession>
<dbReference type="InterPro" id="IPR036388">
    <property type="entry name" value="WH-like_DNA-bd_sf"/>
</dbReference>
<dbReference type="Gene3D" id="3.40.190.10">
    <property type="entry name" value="Periplasmic binding protein-like II"/>
    <property type="match status" value="2"/>
</dbReference>
<comment type="similarity">
    <text evidence="1">Belongs to the LysR transcriptional regulatory family.</text>
</comment>
<evidence type="ECO:0000256" key="4">
    <source>
        <dbReference type="ARBA" id="ARBA00023125"/>
    </source>
</evidence>